<sequence length="151" mass="16620">MVLEGEEIEDTARKFGLTVIPAFAGHGIGSYFHGPPDIYHCYNSYPGRMLPGMTFTIEPVITQGSENIVILEDGWTAVMEDTGRAAQFEHTVLITETGSELTDLWCDDFPSNRTVDYQSELTCVGRAGGSSVQTISPSVCRRVLWSKQHCA</sequence>
<dbReference type="AlphaFoldDB" id="A0A7R8VC37"/>
<organism evidence="2">
    <name type="scientific">Timema douglasi</name>
    <name type="common">Walking stick</name>
    <dbReference type="NCBI Taxonomy" id="61478"/>
    <lineage>
        <taxon>Eukaryota</taxon>
        <taxon>Metazoa</taxon>
        <taxon>Ecdysozoa</taxon>
        <taxon>Arthropoda</taxon>
        <taxon>Hexapoda</taxon>
        <taxon>Insecta</taxon>
        <taxon>Pterygota</taxon>
        <taxon>Neoptera</taxon>
        <taxon>Polyneoptera</taxon>
        <taxon>Phasmatodea</taxon>
        <taxon>Timematodea</taxon>
        <taxon>Timematoidea</taxon>
        <taxon>Timematidae</taxon>
        <taxon>Timema</taxon>
    </lineage>
</organism>
<dbReference type="EMBL" id="OA564840">
    <property type="protein sequence ID" value="CAD7195660.1"/>
    <property type="molecule type" value="Genomic_DNA"/>
</dbReference>
<evidence type="ECO:0000313" key="2">
    <source>
        <dbReference type="EMBL" id="CAD7195660.1"/>
    </source>
</evidence>
<accession>A0A7R8VC37</accession>
<name>A0A7R8VC37_TIMDO</name>
<feature type="domain" description="Peptidase M24" evidence="1">
    <location>
        <begin position="6"/>
        <end position="96"/>
    </location>
</feature>
<gene>
    <name evidence="2" type="ORF">TDIB3V08_LOCUS2040</name>
</gene>
<dbReference type="Pfam" id="PF00557">
    <property type="entry name" value="Peptidase_M24"/>
    <property type="match status" value="1"/>
</dbReference>
<reference evidence="2" key="1">
    <citation type="submission" date="2020-11" db="EMBL/GenBank/DDBJ databases">
        <authorList>
            <person name="Tran Van P."/>
        </authorList>
    </citation>
    <scope>NUCLEOTIDE SEQUENCE</scope>
</reference>
<dbReference type="InterPro" id="IPR036005">
    <property type="entry name" value="Creatinase/aminopeptidase-like"/>
</dbReference>
<dbReference type="Gene3D" id="3.90.230.10">
    <property type="entry name" value="Creatinase/methionine aminopeptidase superfamily"/>
    <property type="match status" value="1"/>
</dbReference>
<evidence type="ECO:0000259" key="1">
    <source>
        <dbReference type="Pfam" id="PF00557"/>
    </source>
</evidence>
<protein>
    <recommendedName>
        <fullName evidence="1">Peptidase M24 domain-containing protein</fullName>
    </recommendedName>
</protein>
<dbReference type="PANTHER" id="PTHR43330:SF8">
    <property type="entry name" value="METHIONINE AMINOPEPTIDASE 1D, MITOCHONDRIAL"/>
    <property type="match status" value="1"/>
</dbReference>
<dbReference type="SUPFAM" id="SSF55920">
    <property type="entry name" value="Creatinase/aminopeptidase"/>
    <property type="match status" value="1"/>
</dbReference>
<proteinExistence type="predicted"/>
<dbReference type="GO" id="GO:0070006">
    <property type="term" value="F:metalloaminopeptidase activity"/>
    <property type="evidence" value="ECO:0007669"/>
    <property type="project" value="TreeGrafter"/>
</dbReference>
<dbReference type="InterPro" id="IPR000994">
    <property type="entry name" value="Pept_M24"/>
</dbReference>
<dbReference type="PANTHER" id="PTHR43330">
    <property type="entry name" value="METHIONINE AMINOPEPTIDASE"/>
    <property type="match status" value="1"/>
</dbReference>